<keyword evidence="4" id="KW-1185">Reference proteome</keyword>
<feature type="coiled-coil region" evidence="1">
    <location>
        <begin position="167"/>
        <end position="214"/>
    </location>
</feature>
<proteinExistence type="predicted"/>
<feature type="compositionally biased region" description="Low complexity" evidence="2">
    <location>
        <begin position="470"/>
        <end position="483"/>
    </location>
</feature>
<dbReference type="SUPFAM" id="SSF56219">
    <property type="entry name" value="DNase I-like"/>
    <property type="match status" value="1"/>
</dbReference>
<keyword evidence="1" id="KW-0175">Coiled coil</keyword>
<evidence type="ECO:0000256" key="1">
    <source>
        <dbReference type="SAM" id="Coils"/>
    </source>
</evidence>
<name>A0ABD3IF50_9MARC</name>
<dbReference type="AlphaFoldDB" id="A0ABD3IF50"/>
<dbReference type="InterPro" id="IPR036691">
    <property type="entry name" value="Endo/exonu/phosph_ase_sf"/>
</dbReference>
<reference evidence="3 4" key="1">
    <citation type="submission" date="2024-09" db="EMBL/GenBank/DDBJ databases">
        <title>Chromosome-scale assembly of Riccia sorocarpa.</title>
        <authorList>
            <person name="Paukszto L."/>
        </authorList>
    </citation>
    <scope>NUCLEOTIDE SEQUENCE [LARGE SCALE GENOMIC DNA]</scope>
    <source>
        <strain evidence="3">LP-2024</strain>
        <tissue evidence="3">Aerial parts of the thallus</tissue>
    </source>
</reference>
<dbReference type="EMBL" id="JBJQOH010000001">
    <property type="protein sequence ID" value="KAL3701000.1"/>
    <property type="molecule type" value="Genomic_DNA"/>
</dbReference>
<gene>
    <name evidence="3" type="ORF">R1sor_019022</name>
</gene>
<organism evidence="3 4">
    <name type="scientific">Riccia sorocarpa</name>
    <dbReference type="NCBI Taxonomy" id="122646"/>
    <lineage>
        <taxon>Eukaryota</taxon>
        <taxon>Viridiplantae</taxon>
        <taxon>Streptophyta</taxon>
        <taxon>Embryophyta</taxon>
        <taxon>Marchantiophyta</taxon>
        <taxon>Marchantiopsida</taxon>
        <taxon>Marchantiidae</taxon>
        <taxon>Marchantiales</taxon>
        <taxon>Ricciaceae</taxon>
        <taxon>Riccia</taxon>
    </lineage>
</organism>
<evidence type="ECO:0000256" key="2">
    <source>
        <dbReference type="SAM" id="MobiDB-lite"/>
    </source>
</evidence>
<comment type="caution">
    <text evidence="3">The sequence shown here is derived from an EMBL/GenBank/DDBJ whole genome shotgun (WGS) entry which is preliminary data.</text>
</comment>
<accession>A0ABD3IF50</accession>
<sequence>MVIRGIDSCGPTARLKGGTFEDWLALDQDWDLTDTYIGAKTREGPLYTRQVVRGGRIDQSRLDRIYLTAGGKWIHMLVRIKHDGAVAISDHIPVVLDIQLHKQRRRKRVRKNNYLKLDIDTLQSKEKQLQVKNAWMTGWNLSPDPIVAWDLAWGRTKELYKQFRQEDREKLSKLKEQQIELDNLRQQLADGGQGEELKDKYKDLEAQVRNAEMLEASIMKRRCRIKWAAQGDDCTRYFFSCLKVKQAQEKMELLINKEGREFKEYEDLCEEVHRFYSDLYAQPETSEAVRTERRHTLSLIDKKATDEDNTLLTVCPALEETEETLRSMARNRAPGEDGLSMEPELEMEKHPGAMEGMEDAHQTLEVAASLKRDRGKPNGQMGARSIHPHMERPMASAVEEENYRESETVDLENTTTMFFYRRKGEENARSNRRLQTMQYNRRRRSTPFLEMPHGSAGLGIPQGRTKKTNAAAQSSSQPPAHDR</sequence>
<evidence type="ECO:0000313" key="4">
    <source>
        <dbReference type="Proteomes" id="UP001633002"/>
    </source>
</evidence>
<evidence type="ECO:0000313" key="3">
    <source>
        <dbReference type="EMBL" id="KAL3701000.1"/>
    </source>
</evidence>
<feature type="region of interest" description="Disordered" evidence="2">
    <location>
        <begin position="437"/>
        <end position="483"/>
    </location>
</feature>
<protein>
    <submittedName>
        <fullName evidence="3">Uncharacterized protein</fullName>
    </submittedName>
</protein>
<dbReference type="Proteomes" id="UP001633002">
    <property type="component" value="Unassembled WGS sequence"/>
</dbReference>